<dbReference type="RefSeq" id="WP_074754055.1">
    <property type="nucleotide sequence ID" value="NZ_FOGJ01000002.1"/>
</dbReference>
<dbReference type="PANTHER" id="PTHR11103">
    <property type="entry name" value="SLR1189 PROTEIN"/>
    <property type="match status" value="1"/>
</dbReference>
<feature type="binding site" evidence="8">
    <location>
        <position position="314"/>
    </location>
    <ligand>
        <name>Zn(2+)</name>
        <dbReference type="ChEBI" id="CHEBI:29105"/>
    </ligand>
</feature>
<dbReference type="OrthoDB" id="9803687at2"/>
<dbReference type="GO" id="GO:0004489">
    <property type="term" value="F:methylenetetrahydrofolate reductase [NAD(P)H] activity"/>
    <property type="evidence" value="ECO:0007669"/>
    <property type="project" value="InterPro"/>
</dbReference>
<feature type="region of interest" description="Disordered" evidence="9">
    <location>
        <begin position="105"/>
        <end position="133"/>
    </location>
</feature>
<dbReference type="InterPro" id="IPR003726">
    <property type="entry name" value="HCY_dom"/>
</dbReference>
<accession>A0A1H9LR92</accession>
<dbReference type="GO" id="GO:0046872">
    <property type="term" value="F:metal ion binding"/>
    <property type="evidence" value="ECO:0007669"/>
    <property type="project" value="UniProtKB-KW"/>
</dbReference>
<dbReference type="GO" id="GO:0006555">
    <property type="term" value="P:methionine metabolic process"/>
    <property type="evidence" value="ECO:0007669"/>
    <property type="project" value="InterPro"/>
</dbReference>
<feature type="binding site" evidence="8">
    <location>
        <position position="315"/>
    </location>
    <ligand>
        <name>Zn(2+)</name>
        <dbReference type="ChEBI" id="CHEBI:29105"/>
    </ligand>
</feature>
<evidence type="ECO:0000256" key="5">
    <source>
        <dbReference type="ARBA" id="ARBA00022679"/>
    </source>
</evidence>
<proteinExistence type="predicted"/>
<keyword evidence="8" id="KW-0862">Zinc</keyword>
<evidence type="ECO:0000256" key="7">
    <source>
        <dbReference type="ARBA" id="ARBA00023002"/>
    </source>
</evidence>
<evidence type="ECO:0000256" key="8">
    <source>
        <dbReference type="PROSITE-ProRule" id="PRU00333"/>
    </source>
</evidence>
<keyword evidence="6" id="KW-0274">FAD</keyword>
<dbReference type="InterPro" id="IPR036589">
    <property type="entry name" value="HCY_dom_sf"/>
</dbReference>
<comment type="pathway">
    <text evidence="2">One-carbon metabolism; tetrahydrofolate interconversion.</text>
</comment>
<gene>
    <name evidence="11" type="ORF">SAMN04487884_102161</name>
</gene>
<sequence>MTFENYLNNKIMLADGAFGTYFASKYGTGALPECANITDPSKVIDIHSDYIKAGANLIRTNTFACNTLNLGPDMKKLGDHISAGCRLAFMASSLYSDTSDIQDSNTGIPNTGISYTDQSGSDENSDARINDTNADNQGKRQIFVAGDVGPIPFIPGQDDEKISEEYFFMVQTMYNSGIKIFLFETFAGIDNILKSLNWLKEKKENEPDLFVWVQLCSNQHGYTNEGIHVRNIIKELSAKKLVDAAGLNCGIGPASMRNILDEIDFTGIKYVSAFPNASFPQGMLSRPIFSGNEKYFASKMEEILSLGADIVGGCCGTSPEYTSKIAELDLSTKKSHAFKGEADLSIKVREKDSSFWEGKTSKKLIAVELAPPFGADDKKLMDSANALTKYNVDAITLPDSPSGRTRADSILAGLKVNSETGIAAIPHICCRDRNVISLRSGLLGAYMNGIRNILAITGDPVPTLMRQEARSVFNFDSVGLMKVIAELNREEFYRDPITYGGALSYNRPNTSVELSRMIKKIEAGASFFLTQPVFSDEDIEKLAFFKDKMKEANPDVKLFCGLMPLVSYKNALFIQNEMSGINVPDEVIARYKPDMSREEGEMVGVSVVRDVIAKTKDFSDGYYFSIPFNRVYLLDKILD</sequence>
<dbReference type="PANTHER" id="PTHR11103:SF18">
    <property type="entry name" value="SLR1189 PROTEIN"/>
    <property type="match status" value="1"/>
</dbReference>
<comment type="cofactor">
    <cofactor evidence="8">
        <name>Zn(2+)</name>
        <dbReference type="ChEBI" id="CHEBI:29105"/>
    </cofactor>
</comment>
<evidence type="ECO:0000256" key="4">
    <source>
        <dbReference type="ARBA" id="ARBA00022630"/>
    </source>
</evidence>
<evidence type="ECO:0000259" key="10">
    <source>
        <dbReference type="PROSITE" id="PS50970"/>
    </source>
</evidence>
<evidence type="ECO:0000256" key="9">
    <source>
        <dbReference type="SAM" id="MobiDB-lite"/>
    </source>
</evidence>
<dbReference type="GO" id="GO:0032259">
    <property type="term" value="P:methylation"/>
    <property type="evidence" value="ECO:0007669"/>
    <property type="project" value="UniProtKB-KW"/>
</dbReference>
<evidence type="ECO:0000256" key="2">
    <source>
        <dbReference type="ARBA" id="ARBA00004777"/>
    </source>
</evidence>
<dbReference type="Pfam" id="PF02219">
    <property type="entry name" value="MTHFR"/>
    <property type="match status" value="1"/>
</dbReference>
<dbReference type="InterPro" id="IPR029041">
    <property type="entry name" value="FAD-linked_oxidoreductase-like"/>
</dbReference>
<evidence type="ECO:0000256" key="6">
    <source>
        <dbReference type="ARBA" id="ARBA00022827"/>
    </source>
</evidence>
<evidence type="ECO:0000313" key="12">
    <source>
        <dbReference type="Proteomes" id="UP000182584"/>
    </source>
</evidence>
<dbReference type="CDD" id="cd00537">
    <property type="entry name" value="MTHFR"/>
    <property type="match status" value="1"/>
</dbReference>
<dbReference type="Pfam" id="PF02574">
    <property type="entry name" value="S-methyl_trans"/>
    <property type="match status" value="1"/>
</dbReference>
<evidence type="ECO:0000256" key="1">
    <source>
        <dbReference type="ARBA" id="ARBA00001974"/>
    </source>
</evidence>
<dbReference type="AlphaFoldDB" id="A0A1H9LR92"/>
<dbReference type="Gene3D" id="3.20.20.220">
    <property type="match status" value="1"/>
</dbReference>
<evidence type="ECO:0000313" key="11">
    <source>
        <dbReference type="EMBL" id="SER14011.1"/>
    </source>
</evidence>
<dbReference type="eggNOG" id="COG0646">
    <property type="taxonomic scope" value="Bacteria"/>
</dbReference>
<name>A0A1H9LR92_BUTFI</name>
<keyword evidence="3 8" id="KW-0489">Methyltransferase</keyword>
<dbReference type="PROSITE" id="PS50970">
    <property type="entry name" value="HCY"/>
    <property type="match status" value="1"/>
</dbReference>
<keyword evidence="8" id="KW-0479">Metal-binding</keyword>
<protein>
    <submittedName>
        <fullName evidence="11">Homocysteine S-methyltransferase</fullName>
    </submittedName>
</protein>
<dbReference type="eggNOG" id="COG0685">
    <property type="taxonomic scope" value="Bacteria"/>
</dbReference>
<dbReference type="GO" id="GO:0008168">
    <property type="term" value="F:methyltransferase activity"/>
    <property type="evidence" value="ECO:0007669"/>
    <property type="project" value="UniProtKB-UniRule"/>
</dbReference>
<comment type="cofactor">
    <cofactor evidence="1">
        <name>FAD</name>
        <dbReference type="ChEBI" id="CHEBI:57692"/>
    </cofactor>
</comment>
<evidence type="ECO:0000256" key="3">
    <source>
        <dbReference type="ARBA" id="ARBA00022603"/>
    </source>
</evidence>
<feature type="domain" description="Hcy-binding" evidence="10">
    <location>
        <begin position="1"/>
        <end position="329"/>
    </location>
</feature>
<dbReference type="SUPFAM" id="SSF82282">
    <property type="entry name" value="Homocysteine S-methyltransferase"/>
    <property type="match status" value="1"/>
</dbReference>
<keyword evidence="5 8" id="KW-0808">Transferase</keyword>
<dbReference type="InterPro" id="IPR003171">
    <property type="entry name" value="Mehydrof_redctse-like"/>
</dbReference>
<dbReference type="GO" id="GO:0035999">
    <property type="term" value="P:tetrahydrofolate interconversion"/>
    <property type="evidence" value="ECO:0007669"/>
    <property type="project" value="UniProtKB-UniPathway"/>
</dbReference>
<keyword evidence="7" id="KW-0560">Oxidoreductase</keyword>
<feature type="binding site" evidence="8">
    <location>
        <position position="249"/>
    </location>
    <ligand>
        <name>Zn(2+)</name>
        <dbReference type="ChEBI" id="CHEBI:29105"/>
    </ligand>
</feature>
<dbReference type="EMBL" id="FOGJ01000002">
    <property type="protein sequence ID" value="SER14011.1"/>
    <property type="molecule type" value="Genomic_DNA"/>
</dbReference>
<feature type="compositionally biased region" description="Polar residues" evidence="9">
    <location>
        <begin position="105"/>
        <end position="122"/>
    </location>
</feature>
<dbReference type="Proteomes" id="UP000182584">
    <property type="component" value="Unassembled WGS sequence"/>
</dbReference>
<dbReference type="SUPFAM" id="SSF51730">
    <property type="entry name" value="FAD-linked oxidoreductase"/>
    <property type="match status" value="1"/>
</dbReference>
<reference evidence="11 12" key="1">
    <citation type="submission" date="2016-10" db="EMBL/GenBank/DDBJ databases">
        <authorList>
            <person name="de Groot N.N."/>
        </authorList>
    </citation>
    <scope>NUCLEOTIDE SEQUENCE [LARGE SCALE GENOMIC DNA]</scope>
    <source>
        <strain evidence="11 12">AR40</strain>
    </source>
</reference>
<keyword evidence="4" id="KW-0285">Flavoprotein</keyword>
<dbReference type="Gene3D" id="3.20.20.330">
    <property type="entry name" value="Homocysteine-binding-like domain"/>
    <property type="match status" value="1"/>
</dbReference>
<dbReference type="UniPathway" id="UPA00193"/>
<organism evidence="11 12">
    <name type="scientific">Butyrivibrio fibrisolvens</name>
    <dbReference type="NCBI Taxonomy" id="831"/>
    <lineage>
        <taxon>Bacteria</taxon>
        <taxon>Bacillati</taxon>
        <taxon>Bacillota</taxon>
        <taxon>Clostridia</taxon>
        <taxon>Lachnospirales</taxon>
        <taxon>Lachnospiraceae</taxon>
        <taxon>Butyrivibrio</taxon>
    </lineage>
</organism>